<evidence type="ECO:0000313" key="1">
    <source>
        <dbReference type="EMBL" id="DAE03809.1"/>
    </source>
</evidence>
<proteinExistence type="predicted"/>
<organism evidence="1">
    <name type="scientific">Myoviridae sp. ct2Pw37</name>
    <dbReference type="NCBI Taxonomy" id="2825021"/>
    <lineage>
        <taxon>Viruses</taxon>
        <taxon>Duplodnaviria</taxon>
        <taxon>Heunggongvirae</taxon>
        <taxon>Uroviricota</taxon>
        <taxon>Caudoviricetes</taxon>
    </lineage>
</organism>
<reference evidence="1" key="1">
    <citation type="journal article" date="2021" name="Proc. Natl. Acad. Sci. U.S.A.">
        <title>A Catalog of Tens of Thousands of Viruses from Human Metagenomes Reveals Hidden Associations with Chronic Diseases.</title>
        <authorList>
            <person name="Tisza M.J."/>
            <person name="Buck C.B."/>
        </authorList>
    </citation>
    <scope>NUCLEOTIDE SEQUENCE</scope>
    <source>
        <strain evidence="1">Ct2Pw37</strain>
    </source>
</reference>
<accession>A0A8S5PBQ7</accession>
<protein>
    <submittedName>
        <fullName evidence="1">Uncharacterized protein</fullName>
    </submittedName>
</protein>
<dbReference type="EMBL" id="BK015374">
    <property type="protein sequence ID" value="DAE03809.1"/>
    <property type="molecule type" value="Genomic_DNA"/>
</dbReference>
<name>A0A8S5PBQ7_9CAUD</name>
<sequence>MNRIVGVYKAEIYEYENGDIKIAYECDKDNNCKCNKRNCKKDCCTHTFDKRFAKSEMRKENKIGL</sequence>